<dbReference type="InterPro" id="IPR036457">
    <property type="entry name" value="PPM-type-like_dom_sf"/>
</dbReference>
<sequence>GQLRFSLAHAGHGVGRSSDPEGMPLVDVTVDPVSVEVEVPDECTVGQWKRMLGDGFLGDKILYSSKLQCYCFDKTNVLADEEQMPTLPKRIYIRGPNSVLKMLELALNKQTGKRSSRKPELRDRKTAQVAPAAPPVHPPERTAAAFERTAAAFERPPPTALWPKDTNTHLSVYSAGYQGMRPYMEDRACGLLELPGFPAGSFFGVFDGHGGHQVAQFAAEKMPRILVDKLKEGLDPAEALKESFGAMDAELRSLAATAFLRQGSTAVATLLLREEDNVRLLCANCGDSRAVLCRGRAALALSKDHKPNDPEERRRIEAAGGKVELHGPCWRIDGGLNLSRALGDFLYKARRELPADQQKVISDPEVEEVVLNDTDRFLVMASDGVFEIFNSDELVEELLREKRRLSSWQSAIDSVLKKSWSSGDNVSICLVEFLNMARGI</sequence>
<evidence type="ECO:0000256" key="6">
    <source>
        <dbReference type="SAM" id="MobiDB-lite"/>
    </source>
</evidence>
<evidence type="ECO:0000256" key="1">
    <source>
        <dbReference type="ARBA" id="ARBA00004170"/>
    </source>
</evidence>
<protein>
    <recommendedName>
        <fullName evidence="7">PPM-type phosphatase domain-containing protein</fullName>
    </recommendedName>
</protein>
<evidence type="ECO:0000256" key="2">
    <source>
        <dbReference type="ARBA" id="ARBA00022723"/>
    </source>
</evidence>
<proteinExistence type="inferred from homology"/>
<dbReference type="EMBL" id="CAUJNA010000978">
    <property type="protein sequence ID" value="CAJ1383075.1"/>
    <property type="molecule type" value="Genomic_DNA"/>
</dbReference>
<dbReference type="GO" id="GO:0046872">
    <property type="term" value="F:metal ion binding"/>
    <property type="evidence" value="ECO:0007669"/>
    <property type="project" value="UniProtKB-KW"/>
</dbReference>
<feature type="non-terminal residue" evidence="8">
    <location>
        <position position="1"/>
    </location>
</feature>
<feature type="domain" description="PPM-type phosphatase" evidence="7">
    <location>
        <begin position="171"/>
        <end position="433"/>
    </location>
</feature>
<organism evidence="8 9">
    <name type="scientific">Effrenium voratum</name>
    <dbReference type="NCBI Taxonomy" id="2562239"/>
    <lineage>
        <taxon>Eukaryota</taxon>
        <taxon>Sar</taxon>
        <taxon>Alveolata</taxon>
        <taxon>Dinophyceae</taxon>
        <taxon>Suessiales</taxon>
        <taxon>Symbiodiniaceae</taxon>
        <taxon>Effrenium</taxon>
    </lineage>
</organism>
<dbReference type="Proteomes" id="UP001178507">
    <property type="component" value="Unassembled WGS sequence"/>
</dbReference>
<dbReference type="AlphaFoldDB" id="A0AA36I8R4"/>
<evidence type="ECO:0000313" key="9">
    <source>
        <dbReference type="Proteomes" id="UP001178507"/>
    </source>
</evidence>
<comment type="similarity">
    <text evidence="5">Belongs to the PP2C family.</text>
</comment>
<name>A0AA36I8R4_9DINO</name>
<comment type="caution">
    <text evidence="8">The sequence shown here is derived from an EMBL/GenBank/DDBJ whole genome shotgun (WGS) entry which is preliminary data.</text>
</comment>
<dbReference type="InterPro" id="IPR001932">
    <property type="entry name" value="PPM-type_phosphatase-like_dom"/>
</dbReference>
<evidence type="ECO:0000256" key="4">
    <source>
        <dbReference type="ARBA" id="ARBA00022912"/>
    </source>
</evidence>
<gene>
    <name evidence="8" type="ORF">EVOR1521_LOCUS10285</name>
</gene>
<keyword evidence="2" id="KW-0479">Metal-binding</keyword>
<evidence type="ECO:0000313" key="8">
    <source>
        <dbReference type="EMBL" id="CAJ1383075.1"/>
    </source>
</evidence>
<feature type="compositionally biased region" description="Basic and acidic residues" evidence="6">
    <location>
        <begin position="117"/>
        <end position="126"/>
    </location>
</feature>
<keyword evidence="4 5" id="KW-0904">Protein phosphatase</keyword>
<dbReference type="PROSITE" id="PS01032">
    <property type="entry name" value="PPM_1"/>
    <property type="match status" value="1"/>
</dbReference>
<reference evidence="8" key="1">
    <citation type="submission" date="2023-08" db="EMBL/GenBank/DDBJ databases">
        <authorList>
            <person name="Chen Y."/>
            <person name="Shah S."/>
            <person name="Dougan E. K."/>
            <person name="Thang M."/>
            <person name="Chan C."/>
        </authorList>
    </citation>
    <scope>NUCLEOTIDE SEQUENCE</scope>
</reference>
<dbReference type="SMART" id="SM00332">
    <property type="entry name" value="PP2Cc"/>
    <property type="match status" value="1"/>
</dbReference>
<dbReference type="Gene3D" id="3.60.40.10">
    <property type="entry name" value="PPM-type phosphatase domain"/>
    <property type="match status" value="1"/>
</dbReference>
<dbReference type="PANTHER" id="PTHR13832:SF827">
    <property type="entry name" value="PROTEIN PHOSPHATASE 1L"/>
    <property type="match status" value="1"/>
</dbReference>
<feature type="region of interest" description="Disordered" evidence="6">
    <location>
        <begin position="110"/>
        <end position="139"/>
    </location>
</feature>
<dbReference type="Pfam" id="PF00481">
    <property type="entry name" value="PP2C"/>
    <property type="match status" value="1"/>
</dbReference>
<keyword evidence="3 5" id="KW-0378">Hydrolase</keyword>
<evidence type="ECO:0000256" key="3">
    <source>
        <dbReference type="ARBA" id="ARBA00022801"/>
    </source>
</evidence>
<dbReference type="InterPro" id="IPR015655">
    <property type="entry name" value="PP2C"/>
</dbReference>
<keyword evidence="9" id="KW-1185">Reference proteome</keyword>
<dbReference type="InterPro" id="IPR000222">
    <property type="entry name" value="PP2C_BS"/>
</dbReference>
<evidence type="ECO:0000259" key="7">
    <source>
        <dbReference type="PROSITE" id="PS51746"/>
    </source>
</evidence>
<dbReference type="PROSITE" id="PS51746">
    <property type="entry name" value="PPM_2"/>
    <property type="match status" value="1"/>
</dbReference>
<dbReference type="GO" id="GO:0016020">
    <property type="term" value="C:membrane"/>
    <property type="evidence" value="ECO:0007669"/>
    <property type="project" value="UniProtKB-SubCell"/>
</dbReference>
<dbReference type="GO" id="GO:0004722">
    <property type="term" value="F:protein serine/threonine phosphatase activity"/>
    <property type="evidence" value="ECO:0007669"/>
    <property type="project" value="InterPro"/>
</dbReference>
<comment type="subcellular location">
    <subcellularLocation>
        <location evidence="1">Membrane</location>
        <topology evidence="1">Peripheral membrane protein</topology>
    </subcellularLocation>
</comment>
<dbReference type="SUPFAM" id="SSF81606">
    <property type="entry name" value="PP2C-like"/>
    <property type="match status" value="1"/>
</dbReference>
<dbReference type="PANTHER" id="PTHR13832">
    <property type="entry name" value="PROTEIN PHOSPHATASE 2C"/>
    <property type="match status" value="1"/>
</dbReference>
<evidence type="ECO:0000256" key="5">
    <source>
        <dbReference type="RuleBase" id="RU003465"/>
    </source>
</evidence>
<dbReference type="CDD" id="cd00143">
    <property type="entry name" value="PP2Cc"/>
    <property type="match status" value="1"/>
</dbReference>
<accession>A0AA36I8R4</accession>